<dbReference type="STRING" id="291195.A0A437AN95"/>
<dbReference type="FunFam" id="3.40.50.300:FF:001462">
    <property type="entry name" value="Small GTP-binding protein, putative"/>
    <property type="match status" value="1"/>
</dbReference>
<dbReference type="Pfam" id="PF00071">
    <property type="entry name" value="Ras"/>
    <property type="match status" value="1"/>
</dbReference>
<dbReference type="SMART" id="SM00174">
    <property type="entry name" value="RHO"/>
    <property type="match status" value="1"/>
</dbReference>
<dbReference type="SUPFAM" id="SSF52540">
    <property type="entry name" value="P-loop containing nucleoside triphosphate hydrolases"/>
    <property type="match status" value="1"/>
</dbReference>
<dbReference type="InterPro" id="IPR027417">
    <property type="entry name" value="P-loop_NTPase"/>
</dbReference>
<dbReference type="PANTHER" id="PTHR47977">
    <property type="entry name" value="RAS-RELATED PROTEIN RAB"/>
    <property type="match status" value="1"/>
</dbReference>
<evidence type="ECO:0000256" key="1">
    <source>
        <dbReference type="ARBA" id="ARBA00022741"/>
    </source>
</evidence>
<dbReference type="OrthoDB" id="9989112at2759"/>
<dbReference type="EMBL" id="RCSS01000169">
    <property type="protein sequence ID" value="RVD92650.1"/>
    <property type="molecule type" value="Genomic_DNA"/>
</dbReference>
<dbReference type="NCBIfam" id="TIGR00231">
    <property type="entry name" value="small_GTP"/>
    <property type="match status" value="1"/>
</dbReference>
<dbReference type="GO" id="GO:0005525">
    <property type="term" value="F:GTP binding"/>
    <property type="evidence" value="ECO:0007669"/>
    <property type="project" value="UniProtKB-KW"/>
</dbReference>
<dbReference type="SMART" id="SM00173">
    <property type="entry name" value="RAS"/>
    <property type="match status" value="1"/>
</dbReference>
<dbReference type="PROSITE" id="PS51419">
    <property type="entry name" value="RAB"/>
    <property type="match status" value="1"/>
</dbReference>
<dbReference type="Proteomes" id="UP000282876">
    <property type="component" value="Unassembled WGS sequence"/>
</dbReference>
<dbReference type="GO" id="GO:0003924">
    <property type="term" value="F:GTPase activity"/>
    <property type="evidence" value="ECO:0007669"/>
    <property type="project" value="InterPro"/>
</dbReference>
<dbReference type="InterPro" id="IPR005225">
    <property type="entry name" value="Small_GTP-bd"/>
</dbReference>
<keyword evidence="1" id="KW-0547">Nucleotide-binding</keyword>
<keyword evidence="4" id="KW-1185">Reference proteome</keyword>
<dbReference type="SMART" id="SM00175">
    <property type="entry name" value="RAB"/>
    <property type="match status" value="1"/>
</dbReference>
<dbReference type="InterPro" id="IPR050227">
    <property type="entry name" value="Rab"/>
</dbReference>
<organism evidence="3 4">
    <name type="scientific">Tubulinosema ratisbonensis</name>
    <dbReference type="NCBI Taxonomy" id="291195"/>
    <lineage>
        <taxon>Eukaryota</taxon>
        <taxon>Fungi</taxon>
        <taxon>Fungi incertae sedis</taxon>
        <taxon>Microsporidia</taxon>
        <taxon>Tubulinosematoidea</taxon>
        <taxon>Tubulinosematidae</taxon>
        <taxon>Tubulinosema</taxon>
    </lineage>
</organism>
<sequence length="187" mass="21405">MDNPPFRYKILIIGDSSVGKTSIIKKYINERVPLQELETIGIDFMSKSTTIDNQQIKFLIWDTAGQEKFRALTRAYYRGAQGVFIVFDLTDIKSKNSVPAWIKDIENNTTENIPIILVGNKLDKFNGSLVEMEEYAKELELPFIAVSAKAVINIENLFNKMGSILLKKEKSFKKKGFNLTRRRNNCC</sequence>
<dbReference type="VEuPathDB" id="MicrosporidiaDB:TUBRATIS_008380"/>
<dbReference type="Gene3D" id="3.40.50.300">
    <property type="entry name" value="P-loop containing nucleotide triphosphate hydrolases"/>
    <property type="match status" value="1"/>
</dbReference>
<evidence type="ECO:0000256" key="2">
    <source>
        <dbReference type="ARBA" id="ARBA00023134"/>
    </source>
</evidence>
<protein>
    <submittedName>
        <fullName evidence="3">Ras-related Rab-1A</fullName>
    </submittedName>
</protein>
<name>A0A437AN95_9MICR</name>
<dbReference type="AlphaFoldDB" id="A0A437AN95"/>
<reference evidence="3 4" key="1">
    <citation type="submission" date="2018-10" db="EMBL/GenBank/DDBJ databases">
        <title>Draft genome sequence of the microsporidian Tubulinosema ratisbonensis.</title>
        <authorList>
            <person name="Polonais V."/>
            <person name="Peyretaillade E."/>
            <person name="Niehus S."/>
            <person name="Wawrzyniak I."/>
            <person name="Franchet A."/>
            <person name="Gaspin C."/>
            <person name="Reichstadt M."/>
            <person name="Belser C."/>
            <person name="Labadie K."/>
            <person name="Delbac F."/>
            <person name="Ferrandon D."/>
        </authorList>
    </citation>
    <scope>NUCLEOTIDE SEQUENCE [LARGE SCALE GENOMIC DNA]</scope>
    <source>
        <strain evidence="3 4">Franzen</strain>
    </source>
</reference>
<dbReference type="CDD" id="cd00154">
    <property type="entry name" value="Rab"/>
    <property type="match status" value="1"/>
</dbReference>
<dbReference type="InterPro" id="IPR001806">
    <property type="entry name" value="Small_GTPase"/>
</dbReference>
<keyword evidence="2" id="KW-0342">GTP-binding</keyword>
<evidence type="ECO:0000313" key="3">
    <source>
        <dbReference type="EMBL" id="RVD92650.1"/>
    </source>
</evidence>
<evidence type="ECO:0000313" key="4">
    <source>
        <dbReference type="Proteomes" id="UP000282876"/>
    </source>
</evidence>
<comment type="caution">
    <text evidence="3">The sequence shown here is derived from an EMBL/GenBank/DDBJ whole genome shotgun (WGS) entry which is preliminary data.</text>
</comment>
<dbReference type="PROSITE" id="PS51421">
    <property type="entry name" value="RAS"/>
    <property type="match status" value="1"/>
</dbReference>
<proteinExistence type="predicted"/>
<dbReference type="PRINTS" id="PR00449">
    <property type="entry name" value="RASTRNSFRMNG"/>
</dbReference>
<accession>A0A437AN95</accession>
<gene>
    <name evidence="3" type="ORF">TUBRATIS_008380</name>
</gene>
<dbReference type="SMART" id="SM00176">
    <property type="entry name" value="RAN"/>
    <property type="match status" value="1"/>
</dbReference>